<evidence type="ECO:0000313" key="2">
    <source>
        <dbReference type="Proteomes" id="UP000003344"/>
    </source>
</evidence>
<reference evidence="1 2" key="1">
    <citation type="submission" date="2009-10" db="EMBL/GenBank/DDBJ databases">
        <authorList>
            <person name="Weinstock G."/>
            <person name="Sodergren E."/>
            <person name="Clifton S."/>
            <person name="Fulton L."/>
            <person name="Fulton B."/>
            <person name="Courtney L."/>
            <person name="Fronick C."/>
            <person name="Harrison M."/>
            <person name="Strong C."/>
            <person name="Farmer C."/>
            <person name="Delahaunty K."/>
            <person name="Markovic C."/>
            <person name="Hall O."/>
            <person name="Minx P."/>
            <person name="Tomlinson C."/>
            <person name="Mitreva M."/>
            <person name="Nelson J."/>
            <person name="Hou S."/>
            <person name="Wollam A."/>
            <person name="Pepin K.H."/>
            <person name="Johnson M."/>
            <person name="Bhonagiri V."/>
            <person name="Nash W.E."/>
            <person name="Warren W."/>
            <person name="Chinwalla A."/>
            <person name="Mardis E.R."/>
            <person name="Wilson R.K."/>
        </authorList>
    </citation>
    <scope>NUCLEOTIDE SEQUENCE [LARGE SCALE GENOMIC DNA]</scope>
    <source>
        <strain evidence="2">ATCC 25996 / DSM 4631 / NCTC 10774 / M26</strain>
    </source>
</reference>
<protein>
    <submittedName>
        <fullName evidence="1">Uncharacterized protein</fullName>
    </submittedName>
</protein>
<dbReference type="Proteomes" id="UP000003344">
    <property type="component" value="Unassembled WGS sequence"/>
</dbReference>
<sequence>PTALYRFDYLNPNKEFLMVALDHKKQYEPVSYDFIKPYVDTDGG</sequence>
<dbReference type="AlphaFoldDB" id="D3A197"/>
<gene>
    <name evidence="1" type="ORF">NEIMUCOT_06691</name>
</gene>
<accession>D3A197</accession>
<proteinExistence type="predicted"/>
<evidence type="ECO:0000313" key="1">
    <source>
        <dbReference type="EMBL" id="EFC86893.1"/>
    </source>
</evidence>
<name>D3A197_NEIM2</name>
<dbReference type="EMBL" id="ACDX02000052">
    <property type="protein sequence ID" value="EFC86893.1"/>
    <property type="molecule type" value="Genomic_DNA"/>
</dbReference>
<comment type="caution">
    <text evidence="1">The sequence shown here is derived from an EMBL/GenBank/DDBJ whole genome shotgun (WGS) entry which is preliminary data.</text>
</comment>
<organism evidence="1 2">
    <name type="scientific">Neisseria mucosa (strain ATCC 25996 / DSM 4631 / NCTC 10774 / M26)</name>
    <dbReference type="NCBI Taxonomy" id="546266"/>
    <lineage>
        <taxon>Bacteria</taxon>
        <taxon>Pseudomonadati</taxon>
        <taxon>Pseudomonadota</taxon>
        <taxon>Betaproteobacteria</taxon>
        <taxon>Neisseriales</taxon>
        <taxon>Neisseriaceae</taxon>
        <taxon>Neisseria</taxon>
    </lineage>
</organism>
<feature type="non-terminal residue" evidence="1">
    <location>
        <position position="1"/>
    </location>
</feature>